<dbReference type="Proteomes" id="UP001401887">
    <property type="component" value="Unassembled WGS sequence"/>
</dbReference>
<feature type="transmembrane region" description="Helical" evidence="6">
    <location>
        <begin position="81"/>
        <end position="101"/>
    </location>
</feature>
<proteinExistence type="inferred from homology"/>
<keyword evidence="5 6" id="KW-0472">Membrane</keyword>
<sequence length="214" mass="22579">MSPRASSLLLPALALLAAGAFLAAAHLHLPGPRLLTKALPAALLAVWVWRAAPPGRVQRWMVLGLGLGALGDLLLEWPGDLFVPGLLAFLLAHLAYLRGFLTGTRRPAWAGLLGAAAYGAALLGLLLTRGHLGELRLPVLVYGAVITLMLWRALAVGGLAAWGAALFVLSDSLIALDRFLTPLPARDLAVDGLYWLGQAWLACWAIRGGRIPTS</sequence>
<evidence type="ECO:0000313" key="8">
    <source>
        <dbReference type="Proteomes" id="UP001401887"/>
    </source>
</evidence>
<evidence type="ECO:0000256" key="3">
    <source>
        <dbReference type="ARBA" id="ARBA00022692"/>
    </source>
</evidence>
<accession>A0ABP9W5S0</accession>
<evidence type="ECO:0000256" key="4">
    <source>
        <dbReference type="ARBA" id="ARBA00022989"/>
    </source>
</evidence>
<evidence type="ECO:0000256" key="5">
    <source>
        <dbReference type="ARBA" id="ARBA00023136"/>
    </source>
</evidence>
<organism evidence="7 8">
    <name type="scientific">Deinococcus carri</name>
    <dbReference type="NCBI Taxonomy" id="1211323"/>
    <lineage>
        <taxon>Bacteria</taxon>
        <taxon>Thermotogati</taxon>
        <taxon>Deinococcota</taxon>
        <taxon>Deinococci</taxon>
        <taxon>Deinococcales</taxon>
        <taxon>Deinococcaceae</taxon>
        <taxon>Deinococcus</taxon>
    </lineage>
</organism>
<dbReference type="PANTHER" id="PTHR31885">
    <property type="entry name" value="GH04784P"/>
    <property type="match status" value="1"/>
</dbReference>
<evidence type="ECO:0000256" key="6">
    <source>
        <dbReference type="SAM" id="Phobius"/>
    </source>
</evidence>
<dbReference type="RefSeq" id="WP_345463085.1">
    <property type="nucleotide sequence ID" value="NZ_BAABRP010000003.1"/>
</dbReference>
<evidence type="ECO:0000256" key="1">
    <source>
        <dbReference type="ARBA" id="ARBA00004141"/>
    </source>
</evidence>
<comment type="caution">
    <text evidence="7">The sequence shown here is derived from an EMBL/GenBank/DDBJ whole genome shotgun (WGS) entry which is preliminary data.</text>
</comment>
<dbReference type="PANTHER" id="PTHR31885:SF6">
    <property type="entry name" value="GH04784P"/>
    <property type="match status" value="1"/>
</dbReference>
<dbReference type="EMBL" id="BAABRP010000003">
    <property type="protein sequence ID" value="GAA5512724.1"/>
    <property type="molecule type" value="Genomic_DNA"/>
</dbReference>
<comment type="subcellular location">
    <subcellularLocation>
        <location evidence="1">Membrane</location>
        <topology evidence="1">Multi-pass membrane protein</topology>
    </subcellularLocation>
</comment>
<evidence type="ECO:0000313" key="7">
    <source>
        <dbReference type="EMBL" id="GAA5512724.1"/>
    </source>
</evidence>
<dbReference type="InterPro" id="IPR012506">
    <property type="entry name" value="TMEM86B-like"/>
</dbReference>
<gene>
    <name evidence="7" type="ORF">Dcar01_01445</name>
</gene>
<comment type="similarity">
    <text evidence="2">Belongs to the TMEM86 family.</text>
</comment>
<evidence type="ECO:0000256" key="2">
    <source>
        <dbReference type="ARBA" id="ARBA00007375"/>
    </source>
</evidence>
<protein>
    <recommendedName>
        <fullName evidence="9">Lysoplasmalogenase</fullName>
    </recommendedName>
</protein>
<keyword evidence="4 6" id="KW-1133">Transmembrane helix</keyword>
<reference evidence="7 8" key="1">
    <citation type="submission" date="2024-02" db="EMBL/GenBank/DDBJ databases">
        <title>Deinococcus carri NBRC 110142.</title>
        <authorList>
            <person name="Ichikawa N."/>
            <person name="Katano-Makiyama Y."/>
            <person name="Hidaka K."/>
        </authorList>
    </citation>
    <scope>NUCLEOTIDE SEQUENCE [LARGE SCALE GENOMIC DNA]</scope>
    <source>
        <strain evidence="7 8">NBRC 110142</strain>
    </source>
</reference>
<dbReference type="Pfam" id="PF07947">
    <property type="entry name" value="YhhN"/>
    <property type="match status" value="1"/>
</dbReference>
<name>A0ABP9W5S0_9DEIO</name>
<evidence type="ECO:0008006" key="9">
    <source>
        <dbReference type="Google" id="ProtNLM"/>
    </source>
</evidence>
<keyword evidence="8" id="KW-1185">Reference proteome</keyword>
<feature type="transmembrane region" description="Helical" evidence="6">
    <location>
        <begin position="139"/>
        <end position="169"/>
    </location>
</feature>
<feature type="transmembrane region" description="Helical" evidence="6">
    <location>
        <begin position="108"/>
        <end position="127"/>
    </location>
</feature>
<keyword evidence="3 6" id="KW-0812">Transmembrane</keyword>